<feature type="region of interest" description="Disordered" evidence="2">
    <location>
        <begin position="1893"/>
        <end position="2097"/>
    </location>
</feature>
<dbReference type="Gene3D" id="1.25.10.10">
    <property type="entry name" value="Leucine-rich Repeat Variant"/>
    <property type="match status" value="1"/>
</dbReference>
<accession>A0A9P0BPG5</accession>
<feature type="compositionally biased region" description="Low complexity" evidence="2">
    <location>
        <begin position="2038"/>
        <end position="2047"/>
    </location>
</feature>
<dbReference type="OrthoDB" id="5797019at2759"/>
<gene>
    <name evidence="4" type="ORF">CINC_LOCUS801</name>
</gene>
<dbReference type="PANTHER" id="PTHR10063">
    <property type="entry name" value="TUBERIN"/>
    <property type="match status" value="1"/>
</dbReference>
<dbReference type="InterPro" id="IPR016024">
    <property type="entry name" value="ARM-type_fold"/>
</dbReference>
<dbReference type="PROSITE" id="PS50085">
    <property type="entry name" value="RAPGAP"/>
    <property type="match status" value="1"/>
</dbReference>
<dbReference type="InterPro" id="IPR003913">
    <property type="entry name" value="Tuberin"/>
</dbReference>
<dbReference type="SUPFAM" id="SSF111347">
    <property type="entry name" value="Rap/Ran-GAP"/>
    <property type="match status" value="1"/>
</dbReference>
<evidence type="ECO:0000259" key="3">
    <source>
        <dbReference type="PROSITE" id="PS50085"/>
    </source>
</evidence>
<feature type="region of interest" description="Disordered" evidence="2">
    <location>
        <begin position="1644"/>
        <end position="1671"/>
    </location>
</feature>
<dbReference type="Proteomes" id="UP001154114">
    <property type="component" value="Chromosome 10"/>
</dbReference>
<feature type="region of interest" description="Disordered" evidence="2">
    <location>
        <begin position="1746"/>
        <end position="1780"/>
    </location>
</feature>
<dbReference type="EMBL" id="LR824013">
    <property type="protein sequence ID" value="CAH0578962.1"/>
    <property type="molecule type" value="Genomic_DNA"/>
</dbReference>
<dbReference type="GO" id="GO:0033596">
    <property type="term" value="C:TSC1-TSC2 complex"/>
    <property type="evidence" value="ECO:0007669"/>
    <property type="project" value="InterPro"/>
</dbReference>
<dbReference type="InterPro" id="IPR011989">
    <property type="entry name" value="ARM-like"/>
</dbReference>
<dbReference type="GO" id="GO:0005634">
    <property type="term" value="C:nucleus"/>
    <property type="evidence" value="ECO:0007669"/>
    <property type="project" value="InterPro"/>
</dbReference>
<dbReference type="Pfam" id="PF03542">
    <property type="entry name" value="Tuberin"/>
    <property type="match status" value="1"/>
</dbReference>
<dbReference type="InterPro" id="IPR000331">
    <property type="entry name" value="Rap/Ran_GAP_dom"/>
</dbReference>
<feature type="domain" description="Rap-GAP" evidence="3">
    <location>
        <begin position="2320"/>
        <end position="2380"/>
    </location>
</feature>
<evidence type="ECO:0000313" key="5">
    <source>
        <dbReference type="Proteomes" id="UP001154114"/>
    </source>
</evidence>
<dbReference type="GO" id="GO:0030178">
    <property type="term" value="P:negative regulation of Wnt signaling pathway"/>
    <property type="evidence" value="ECO:0007669"/>
    <property type="project" value="TreeGrafter"/>
</dbReference>
<evidence type="ECO:0000256" key="2">
    <source>
        <dbReference type="SAM" id="MobiDB-lite"/>
    </source>
</evidence>
<dbReference type="GO" id="GO:0005096">
    <property type="term" value="F:GTPase activator activity"/>
    <property type="evidence" value="ECO:0007669"/>
    <property type="project" value="UniProtKB-KW"/>
</dbReference>
<evidence type="ECO:0000313" key="4">
    <source>
        <dbReference type="EMBL" id="CAH0578962.1"/>
    </source>
</evidence>
<feature type="compositionally biased region" description="Pro residues" evidence="2">
    <location>
        <begin position="2055"/>
        <end position="2069"/>
    </location>
</feature>
<keyword evidence="1" id="KW-0343">GTPase activation</keyword>
<dbReference type="GO" id="GO:0046627">
    <property type="term" value="P:negative regulation of insulin receptor signaling pathway"/>
    <property type="evidence" value="ECO:0007669"/>
    <property type="project" value="TreeGrafter"/>
</dbReference>
<dbReference type="InterPro" id="IPR035974">
    <property type="entry name" value="Rap/Ran-GAP_sf"/>
</dbReference>
<feature type="compositionally biased region" description="Pro residues" evidence="2">
    <location>
        <begin position="1907"/>
        <end position="1916"/>
    </location>
</feature>
<keyword evidence="5" id="KW-1185">Reference proteome</keyword>
<feature type="region of interest" description="Disordered" evidence="2">
    <location>
        <begin position="2163"/>
        <end position="2232"/>
    </location>
</feature>
<proteinExistence type="predicted"/>
<dbReference type="GO" id="GO:0051056">
    <property type="term" value="P:regulation of small GTPase mediated signal transduction"/>
    <property type="evidence" value="ECO:0007669"/>
    <property type="project" value="InterPro"/>
</dbReference>
<feature type="compositionally biased region" description="Low complexity" evidence="2">
    <location>
        <begin position="1754"/>
        <end position="1774"/>
    </location>
</feature>
<name>A0A9P0BPG5_CHRIL</name>
<feature type="compositionally biased region" description="Pro residues" evidence="2">
    <location>
        <begin position="1646"/>
        <end position="1663"/>
    </location>
</feature>
<feature type="compositionally biased region" description="Low complexity" evidence="2">
    <location>
        <begin position="2070"/>
        <end position="2081"/>
    </location>
</feature>
<dbReference type="InterPro" id="IPR027107">
    <property type="entry name" value="Tuberin/Ral-act_asu"/>
</dbReference>
<dbReference type="GO" id="GO:0032007">
    <property type="term" value="P:negative regulation of TOR signaling"/>
    <property type="evidence" value="ECO:0007669"/>
    <property type="project" value="InterPro"/>
</dbReference>
<dbReference type="Pfam" id="PF11864">
    <property type="entry name" value="DUF3384"/>
    <property type="match status" value="1"/>
</dbReference>
<organism evidence="4 5">
    <name type="scientific">Chrysodeixis includens</name>
    <name type="common">Soybean looper</name>
    <name type="synonym">Pseudoplusia includens</name>
    <dbReference type="NCBI Taxonomy" id="689277"/>
    <lineage>
        <taxon>Eukaryota</taxon>
        <taxon>Metazoa</taxon>
        <taxon>Ecdysozoa</taxon>
        <taxon>Arthropoda</taxon>
        <taxon>Hexapoda</taxon>
        <taxon>Insecta</taxon>
        <taxon>Pterygota</taxon>
        <taxon>Neoptera</taxon>
        <taxon>Endopterygota</taxon>
        <taxon>Lepidoptera</taxon>
        <taxon>Glossata</taxon>
        <taxon>Ditrysia</taxon>
        <taxon>Noctuoidea</taxon>
        <taxon>Noctuidae</taxon>
        <taxon>Plusiinae</taxon>
        <taxon>Chrysodeixis</taxon>
    </lineage>
</organism>
<dbReference type="PANTHER" id="PTHR10063:SF0">
    <property type="entry name" value="TUBERIN"/>
    <property type="match status" value="1"/>
</dbReference>
<dbReference type="InterPro" id="IPR018515">
    <property type="entry name" value="Tuberin-type_domain"/>
</dbReference>
<feature type="compositionally biased region" description="Gly residues" evidence="2">
    <location>
        <begin position="2196"/>
        <end position="2206"/>
    </location>
</feature>
<dbReference type="GO" id="GO:0051726">
    <property type="term" value="P:regulation of cell cycle"/>
    <property type="evidence" value="ECO:0007669"/>
    <property type="project" value="TreeGrafter"/>
</dbReference>
<dbReference type="InterPro" id="IPR024584">
    <property type="entry name" value="Tuberin_N"/>
</dbReference>
<dbReference type="SUPFAM" id="SSF48371">
    <property type="entry name" value="ARM repeat"/>
    <property type="match status" value="1"/>
</dbReference>
<sequence length="2380" mass="258579">MSSRDRSLQDKLKVLFKKGASAPLPARNELVVSGELERELGADTPLSRRLRALKDVGEKVIHVRVQEGGVEKLWSLTRDLLEESNVEARHLALWFLRCVAEGQADYLTIMRTILFHYLRDTHARHSPEDTQLRFKLLHTLTNSGKNINCFEEQIGPFLLEWLPQIQPPTQLVEFLQLIINVVKFNATYLDEQIVHGIVDNACQLCVYSAEVSVVQCCLSLLEAVVSYSLLPRAALRTFVSALCRTVNLEHYCQNSWKLMRYVVGADIGHAALQEMVGILRGGGAGAGAEGAAGLLRGAVFYINMALWGPRRVPTLKVSFLAVLPAFLKALEGNQQVVTYEVVVSMQSVVSRVPLELCEPAWDVLLNILRAIVQQDKNYAPPNELIHNRLHALITSIEQLHDAGQYYGDVDALLDLVDFCGHDRPEASTKRLVTARAAALSPTGAEWVAAALALAERYLRHEPRRAVRLHTLHAILAFIKRNRYLYGEELIELVGIPVLTTCALDAECNLREAAALALTDLAKASASDACTDLIDLLEKILNRPFEIYVTDVPIPADADVKDLLQAASGLLELLHHKLLAAPASHAARCFLVLLDHLDNHYKRHALFMHHPDIRIKIFDMLFGLRANQFNCVGFCYDGSGAAVSGAAAWRLRPLCSPFAGRAARRPRQDPRRATCRRHLPAARPRRCLLSAALTREKDWPVLSRVLRALPALLQARALALGRRAQDLDMLASTLCSMISDRSLNFPECLRVGGGQKLLVSEFHSAALPGLAWMAPYHSYLEPQTQQRIVRCLLKYGMVLRTPQPYINALTIYTLETRETMVKMLPEVLLDLSKISDTKAIASPMLEFLSTLTRLPKVFASFVEDQYMSVFAILLPYTNPSRYNHYVVSLAHHVIAAWFLKCRLSYRRNFVRFIIHGLHNYIIMPFEEQLQYKTNHFQHAANEDSSNRQRSSSLVTPCLLALGATATRAGSRAVPRAPLGGRGPASASASAIAAFHVELTETCLDLLARYTSTPCSVKPHRYPPHPASASAIAAFHVELTETCLDLLARYTSTPCSVKPHRYPPHPASASAIAAFHVELTETCLDLLARYTSTPCSVKPHRYPPHPASASAIAAFHVELTETCLDLLARYTSTPCSVKPHRYPPHPASASAIAAFHVELTETCLDLLARYTSTPCSVKPHRYPPHPASASAIAAFHVELTETCLDLLARYTSTPCSVKPHRYPPHPASASAIAAFHVELTETCLDLLARYTSTPCSVKPHRYPPHPASASAIAAFHVELTETCLDLLARYTSTPCSVKPHRYPPHPASASAIAAFHVELTETCLDLLARYTSTPCSVKPHRYPPHPASASAIAAFHVELTETCLDLLARYTSTPCSVKPHRYPPHPASASAIAAFHVELTETCLDLLARYTSTPCSVKPHRYPPHPASASAIAAFHVELTETCLDLLARYTSTPCSVKPHRYPPHPASASAIAAFHVELTETCLDLLARYTSTPCSVKPHRYPPHPASASAIAAFHVELTETCLDLLARYTSTPCSVKPHRYPPHPASASAIAAFHVELTETCLDLLARYTSTPCSVKPQIYPLPHPLNLESDTAEFLFNGGQSMTWLVGHKLITITTSGCLQNSIKQGLCDRCAVLCKQHADSVSSPLPPLSTPAPAPAEPPPTVQVNDGSSENLASASYNQLHVQPPQGNPPEVKRPVLDVDGTFESPEDLFKGHRIVIFRFSTVPLLRAACVHVRLAAVGRAGRSYSKHSLQHSRSTETSSSSLSAAEPSSAHTSRSALARSHAEPLVTALQNSSENNKSNDPLVAVLNQFSQHFERVSKEVDTEEAGWSRVGELAAAGACPCWCASWAEVHVRSPTGDVCWVMRMQNTMSWDYLLDEPLQDVAALLAPAAPPAPAPDPVGVWAAPPAPPAPPADPANARVCVQGSDGDPRECSGSSSSQTRPAPLHSQDLHKSSSDSVVGSERKFQHSASHSMMQPQRCVRDAAGAVGAAGARMSTQPINIPGSPQRQSSSSTTDDDDMLLIVPEAGKSRHPVRRSNSSPEMSSSWKAGGGRAPPPAPPAPAPPPDLQPLLPDDMILLPSCEPTGNSGGSAAGSSALSLHASKKAKKSDMRVSCEAIPEEMSGTSPHHPGLMTYNSDPAIRARACAGSGEAALPPALHNHHHQLQKTASDGTVPEGAPASRRPRRAWRGARSGARGGAGGGAGGAPDRDDLPPLSRSKRSNTISVMSPTRRHRYAAHTHIHNMYAGRATAGVGGASAAGGAVGGGGGGITPAFVFLQLYHNMSTYPITPPVPGETPTILNPLAERPLRVSGVQHERTVKNLDLVPPIETYKIGVLYVGPGQQDNEVLILKNEYGSVRSVHLPIEVHILLPIKIEPSPR</sequence>
<feature type="compositionally biased region" description="Low complexity" evidence="2">
    <location>
        <begin position="1985"/>
        <end position="1994"/>
    </location>
</feature>
<dbReference type="GO" id="GO:0051898">
    <property type="term" value="P:negative regulation of phosphatidylinositol 3-kinase/protein kinase B signal transduction"/>
    <property type="evidence" value="ECO:0007669"/>
    <property type="project" value="TreeGrafter"/>
</dbReference>
<evidence type="ECO:0000256" key="1">
    <source>
        <dbReference type="ARBA" id="ARBA00022468"/>
    </source>
</evidence>
<dbReference type="PRINTS" id="PR01431">
    <property type="entry name" value="TUBERIN"/>
</dbReference>
<reference evidence="4" key="1">
    <citation type="submission" date="2021-12" db="EMBL/GenBank/DDBJ databases">
        <authorList>
            <person name="King R."/>
        </authorList>
    </citation>
    <scope>NUCLEOTIDE SEQUENCE</scope>
</reference>
<protein>
    <recommendedName>
        <fullName evidence="3">Rap-GAP domain-containing protein</fullName>
    </recommendedName>
</protein>
<feature type="compositionally biased region" description="Polar residues" evidence="2">
    <location>
        <begin position="1996"/>
        <end position="2010"/>
    </location>
</feature>